<gene>
    <name evidence="2" type="ORF">GT360_01510</name>
</gene>
<feature type="signal peptide" evidence="1">
    <location>
        <begin position="1"/>
        <end position="18"/>
    </location>
</feature>
<keyword evidence="3" id="KW-1185">Reference proteome</keyword>
<proteinExistence type="predicted"/>
<reference evidence="2 3" key="1">
    <citation type="submission" date="2020-01" db="EMBL/GenBank/DDBJ databases">
        <title>Whole genome and functional gene identification of agarase of Vibrio HN897.</title>
        <authorList>
            <person name="Liu Y."/>
            <person name="Zhao Z."/>
        </authorList>
    </citation>
    <scope>NUCLEOTIDE SEQUENCE [LARGE SCALE GENOMIC DNA]</scope>
    <source>
        <strain evidence="2 3">HN897</strain>
    </source>
</reference>
<dbReference type="RefSeq" id="WP_164647192.1">
    <property type="nucleotide sequence ID" value="NZ_CP047475.1"/>
</dbReference>
<keyword evidence="1" id="KW-0732">Signal</keyword>
<sequence>MNKIIGLLLLSLAVSIQAEPLLVPGKPGEDKLMQSVFEEIVQRSDRFDSLSHYYGNAGDPNTTKMIEDLDSGHLHITYVATSLDNESKMSPIYFPIYRGLLGMRLGLVRSDKTNTFAGVTRINQLKSLTACQGRAWPDTDILEANGIKTAQSLKYPNMFPMLEGGRCDYFPRGVFEPFTEVVAQKEYNLAVDEYVMLRYTMPFFFFTAKSNPELATHIQDILYEMFEDGTYERLFFNDNEVAQALRLAKLQDRTIFDLDNPNVSPATRNIPNQFWYDPLKGAQ</sequence>
<dbReference type="EMBL" id="CP047475">
    <property type="protein sequence ID" value="QIA62285.1"/>
    <property type="molecule type" value="Genomic_DNA"/>
</dbReference>
<dbReference type="KEGG" id="vas:GT360_01510"/>
<dbReference type="Proteomes" id="UP000464262">
    <property type="component" value="Chromosome 1"/>
</dbReference>
<organism evidence="2 3">
    <name type="scientific">Vibrio astriarenae</name>
    <dbReference type="NCBI Taxonomy" id="1481923"/>
    <lineage>
        <taxon>Bacteria</taxon>
        <taxon>Pseudomonadati</taxon>
        <taxon>Pseudomonadota</taxon>
        <taxon>Gammaproteobacteria</taxon>
        <taxon>Vibrionales</taxon>
        <taxon>Vibrionaceae</taxon>
        <taxon>Vibrio</taxon>
    </lineage>
</organism>
<dbReference type="AlphaFoldDB" id="A0A7Z2YCP5"/>
<name>A0A7Z2YCP5_9VIBR</name>
<protein>
    <submittedName>
        <fullName evidence="2">ABC transporter substrate-binding protein</fullName>
    </submittedName>
</protein>
<feature type="chain" id="PRO_5031039946" evidence="1">
    <location>
        <begin position="19"/>
        <end position="283"/>
    </location>
</feature>
<evidence type="ECO:0000313" key="3">
    <source>
        <dbReference type="Proteomes" id="UP000464262"/>
    </source>
</evidence>
<dbReference type="SUPFAM" id="SSF53850">
    <property type="entry name" value="Periplasmic binding protein-like II"/>
    <property type="match status" value="1"/>
</dbReference>
<dbReference type="Gene3D" id="3.40.190.10">
    <property type="entry name" value="Periplasmic binding protein-like II"/>
    <property type="match status" value="1"/>
</dbReference>
<accession>A0A7Z2YCP5</accession>
<evidence type="ECO:0000313" key="2">
    <source>
        <dbReference type="EMBL" id="QIA62285.1"/>
    </source>
</evidence>
<evidence type="ECO:0000256" key="1">
    <source>
        <dbReference type="SAM" id="SignalP"/>
    </source>
</evidence>